<gene>
    <name evidence="2" type="ORF">BAE44_0021809</name>
</gene>
<name>A0A1E5UWB6_9POAL</name>
<organism evidence="2 3">
    <name type="scientific">Dichanthelium oligosanthes</name>
    <dbReference type="NCBI Taxonomy" id="888268"/>
    <lineage>
        <taxon>Eukaryota</taxon>
        <taxon>Viridiplantae</taxon>
        <taxon>Streptophyta</taxon>
        <taxon>Embryophyta</taxon>
        <taxon>Tracheophyta</taxon>
        <taxon>Spermatophyta</taxon>
        <taxon>Magnoliopsida</taxon>
        <taxon>Liliopsida</taxon>
        <taxon>Poales</taxon>
        <taxon>Poaceae</taxon>
        <taxon>PACMAD clade</taxon>
        <taxon>Panicoideae</taxon>
        <taxon>Panicodae</taxon>
        <taxon>Paniceae</taxon>
        <taxon>Dichantheliinae</taxon>
        <taxon>Dichanthelium</taxon>
    </lineage>
</organism>
<sequence>MRAAPPPSTRAASPAPALPARRAPAPLLAGRRRPPFPWDCTAAPLPAKHRSAKRQLADGHGSATPAQSQPDDAAVDREEMERKAAFERLDNLGRCITDVESSGEKVFRALINTRVSLLNIPSQPSEFFPEQVHTIGTQRIGLHLREIGWDPYIEMWPCEI</sequence>
<dbReference type="InterPro" id="IPR004320">
    <property type="entry name" value="BPS1_pln"/>
</dbReference>
<dbReference type="AlphaFoldDB" id="A0A1E5UWB6"/>
<feature type="region of interest" description="Disordered" evidence="1">
    <location>
        <begin position="1"/>
        <end position="79"/>
    </location>
</feature>
<dbReference type="PANTHER" id="PTHR33070:SF64">
    <property type="entry name" value="OS04G0562500 PROTEIN"/>
    <property type="match status" value="1"/>
</dbReference>
<dbReference type="PANTHER" id="PTHR33070">
    <property type="entry name" value="OS06G0725500 PROTEIN"/>
    <property type="match status" value="1"/>
</dbReference>
<dbReference type="Pfam" id="PF03087">
    <property type="entry name" value="BPS1"/>
    <property type="match status" value="1"/>
</dbReference>
<dbReference type="OrthoDB" id="695739at2759"/>
<evidence type="ECO:0000313" key="2">
    <source>
        <dbReference type="EMBL" id="OEL17171.1"/>
    </source>
</evidence>
<dbReference type="GO" id="GO:0048367">
    <property type="term" value="P:shoot system development"/>
    <property type="evidence" value="ECO:0007669"/>
    <property type="project" value="InterPro"/>
</dbReference>
<keyword evidence="3" id="KW-1185">Reference proteome</keyword>
<evidence type="ECO:0000256" key="1">
    <source>
        <dbReference type="SAM" id="MobiDB-lite"/>
    </source>
</evidence>
<dbReference type="GO" id="GO:0048364">
    <property type="term" value="P:root development"/>
    <property type="evidence" value="ECO:0007669"/>
    <property type="project" value="InterPro"/>
</dbReference>
<comment type="caution">
    <text evidence="2">The sequence shown here is derived from an EMBL/GenBank/DDBJ whole genome shotgun (WGS) entry which is preliminary data.</text>
</comment>
<dbReference type="EMBL" id="LWDX02060741">
    <property type="protein sequence ID" value="OEL17171.1"/>
    <property type="molecule type" value="Genomic_DNA"/>
</dbReference>
<protein>
    <submittedName>
        <fullName evidence="2">Uncharacterized protein</fullName>
    </submittedName>
</protein>
<feature type="compositionally biased region" description="Low complexity" evidence="1">
    <location>
        <begin position="9"/>
        <end position="29"/>
    </location>
</feature>
<accession>A0A1E5UWB6</accession>
<proteinExistence type="predicted"/>
<evidence type="ECO:0000313" key="3">
    <source>
        <dbReference type="Proteomes" id="UP000095767"/>
    </source>
</evidence>
<dbReference type="Proteomes" id="UP000095767">
    <property type="component" value="Unassembled WGS sequence"/>
</dbReference>
<reference evidence="2 3" key="1">
    <citation type="submission" date="2016-09" db="EMBL/GenBank/DDBJ databases">
        <title>The draft genome of Dichanthelium oligosanthes: A C3 panicoid grass species.</title>
        <authorList>
            <person name="Studer A.J."/>
            <person name="Schnable J.C."/>
            <person name="Brutnell T.P."/>
        </authorList>
    </citation>
    <scope>NUCLEOTIDE SEQUENCE [LARGE SCALE GENOMIC DNA]</scope>
    <source>
        <strain evidence="3">cv. Kellogg 1175</strain>
        <tissue evidence="2">Leaf</tissue>
    </source>
</reference>